<dbReference type="Proteomes" id="UP000724874">
    <property type="component" value="Unassembled WGS sequence"/>
</dbReference>
<accession>A0A9P5TKR5</accession>
<dbReference type="AlphaFoldDB" id="A0A9P5TKR5"/>
<name>A0A9P5TKR5_GYMJU</name>
<dbReference type="SUPFAM" id="SSF51735">
    <property type="entry name" value="NAD(P)-binding Rossmann-fold domains"/>
    <property type="match status" value="1"/>
</dbReference>
<reference evidence="2" key="1">
    <citation type="submission" date="2020-11" db="EMBL/GenBank/DDBJ databases">
        <authorList>
            <consortium name="DOE Joint Genome Institute"/>
            <person name="Ahrendt S."/>
            <person name="Riley R."/>
            <person name="Andreopoulos W."/>
            <person name="LaButti K."/>
            <person name="Pangilinan J."/>
            <person name="Ruiz-duenas F.J."/>
            <person name="Barrasa J.M."/>
            <person name="Sanchez-Garcia M."/>
            <person name="Camarero S."/>
            <person name="Miyauchi S."/>
            <person name="Serrano A."/>
            <person name="Linde D."/>
            <person name="Babiker R."/>
            <person name="Drula E."/>
            <person name="Ayuso-Fernandez I."/>
            <person name="Pacheco R."/>
            <person name="Padilla G."/>
            <person name="Ferreira P."/>
            <person name="Barriuso J."/>
            <person name="Kellner H."/>
            <person name="Castanera R."/>
            <person name="Alfaro M."/>
            <person name="Ramirez L."/>
            <person name="Pisabarro A.G."/>
            <person name="Kuo A."/>
            <person name="Tritt A."/>
            <person name="Lipzen A."/>
            <person name="He G."/>
            <person name="Yan M."/>
            <person name="Ng V."/>
            <person name="Cullen D."/>
            <person name="Martin F."/>
            <person name="Rosso M.-N."/>
            <person name="Henrissat B."/>
            <person name="Hibbett D."/>
            <person name="Martinez A.T."/>
            <person name="Grigoriev I.V."/>
        </authorList>
    </citation>
    <scope>NUCLEOTIDE SEQUENCE</scope>
    <source>
        <strain evidence="2">AH 44721</strain>
    </source>
</reference>
<comment type="caution">
    <text evidence="2">The sequence shown here is derived from an EMBL/GenBank/DDBJ whole genome shotgun (WGS) entry which is preliminary data.</text>
</comment>
<dbReference type="EMBL" id="JADNYJ010000065">
    <property type="protein sequence ID" value="KAF8894204.1"/>
    <property type="molecule type" value="Genomic_DNA"/>
</dbReference>
<gene>
    <name evidence="2" type="ORF">CPB84DRAFT_1848538</name>
</gene>
<dbReference type="InterPro" id="IPR036291">
    <property type="entry name" value="NAD(P)-bd_dom_sf"/>
</dbReference>
<sequence>MANPTKIFMTGVTGFIGGSVLGRFLDHKDASQFGITALVRSPAKAEKLKSIGVNAVVGSLDDIALTENLASDADVVVSMADCDTVPFAEAILRGMKRYHQKNGTVPILIHTSGTGVLTDDAAGDRFYDTIYNDLDADQIETLADTAQHRYVDLAIVKADKEGYVKTYIVLPSIIWGLGSGRLVDLGIQHNSGRGRGGMVGAGKNIWNNVHIDDIAELFIVLFDAIKENKPGLGHGREGFYFGENGEHNYYQVGKAIAEGLVALGKATNPEPSTFTDEEIKVYFNGRRSGAQTPWSSKSIQGIGWKPVKTTQDMLDGIRAEIEAELEVGVPTGSSYIPPGSQ</sequence>
<dbReference type="InterPro" id="IPR051783">
    <property type="entry name" value="NAD(P)-dependent_oxidoreduct"/>
</dbReference>
<evidence type="ECO:0000259" key="1">
    <source>
        <dbReference type="Pfam" id="PF13460"/>
    </source>
</evidence>
<evidence type="ECO:0000313" key="3">
    <source>
        <dbReference type="Proteomes" id="UP000724874"/>
    </source>
</evidence>
<feature type="domain" description="NAD(P)-binding" evidence="1">
    <location>
        <begin position="11"/>
        <end position="99"/>
    </location>
</feature>
<proteinExistence type="predicted"/>
<keyword evidence="3" id="KW-1185">Reference proteome</keyword>
<dbReference type="Pfam" id="PF13460">
    <property type="entry name" value="NAD_binding_10"/>
    <property type="match status" value="1"/>
</dbReference>
<dbReference type="InterPro" id="IPR016040">
    <property type="entry name" value="NAD(P)-bd_dom"/>
</dbReference>
<dbReference type="PANTHER" id="PTHR48079:SF6">
    <property type="entry name" value="NAD(P)-BINDING DOMAIN-CONTAINING PROTEIN-RELATED"/>
    <property type="match status" value="1"/>
</dbReference>
<dbReference type="OrthoDB" id="10262413at2759"/>
<evidence type="ECO:0000313" key="2">
    <source>
        <dbReference type="EMBL" id="KAF8894204.1"/>
    </source>
</evidence>
<protein>
    <recommendedName>
        <fullName evidence="1">NAD(P)-binding domain-containing protein</fullName>
    </recommendedName>
</protein>
<dbReference type="GO" id="GO:0004029">
    <property type="term" value="F:aldehyde dehydrogenase (NAD+) activity"/>
    <property type="evidence" value="ECO:0007669"/>
    <property type="project" value="TreeGrafter"/>
</dbReference>
<dbReference type="PANTHER" id="PTHR48079">
    <property type="entry name" value="PROTEIN YEEZ"/>
    <property type="match status" value="1"/>
</dbReference>
<dbReference type="Gene3D" id="3.40.50.720">
    <property type="entry name" value="NAD(P)-binding Rossmann-like Domain"/>
    <property type="match status" value="1"/>
</dbReference>
<dbReference type="GO" id="GO:0005737">
    <property type="term" value="C:cytoplasm"/>
    <property type="evidence" value="ECO:0007669"/>
    <property type="project" value="TreeGrafter"/>
</dbReference>
<organism evidence="2 3">
    <name type="scientific">Gymnopilus junonius</name>
    <name type="common">Spectacular rustgill mushroom</name>
    <name type="synonym">Gymnopilus spectabilis subsp. junonius</name>
    <dbReference type="NCBI Taxonomy" id="109634"/>
    <lineage>
        <taxon>Eukaryota</taxon>
        <taxon>Fungi</taxon>
        <taxon>Dikarya</taxon>
        <taxon>Basidiomycota</taxon>
        <taxon>Agaricomycotina</taxon>
        <taxon>Agaricomycetes</taxon>
        <taxon>Agaricomycetidae</taxon>
        <taxon>Agaricales</taxon>
        <taxon>Agaricineae</taxon>
        <taxon>Hymenogastraceae</taxon>
        <taxon>Gymnopilus</taxon>
    </lineage>
</organism>